<dbReference type="InterPro" id="IPR036838">
    <property type="entry name" value="Ribosomal_uS10_dom_sf"/>
</dbReference>
<dbReference type="Proteomes" id="UP000245207">
    <property type="component" value="Unassembled WGS sequence"/>
</dbReference>
<dbReference type="InterPro" id="IPR001848">
    <property type="entry name" value="Ribosomal_uS10"/>
</dbReference>
<evidence type="ECO:0000256" key="3">
    <source>
        <dbReference type="ARBA" id="ARBA00023274"/>
    </source>
</evidence>
<keyword evidence="6" id="KW-1185">Reference proteome</keyword>
<evidence type="ECO:0000256" key="2">
    <source>
        <dbReference type="ARBA" id="ARBA00022980"/>
    </source>
</evidence>
<sequence length="64" mass="7299">MGRVPLPTKKRIYCVLKSFMFTKTRDSILISGHQLINILHPTAQIIDFLMQLDMLAGVDVEVKL</sequence>
<evidence type="ECO:0000259" key="4">
    <source>
        <dbReference type="Pfam" id="PF00338"/>
    </source>
</evidence>
<dbReference type="PANTHER" id="PTHR11700">
    <property type="entry name" value="30S RIBOSOMAL PROTEIN S10 FAMILY MEMBER"/>
    <property type="match status" value="1"/>
</dbReference>
<dbReference type="GO" id="GO:0005840">
    <property type="term" value="C:ribosome"/>
    <property type="evidence" value="ECO:0007669"/>
    <property type="project" value="UniProtKB-KW"/>
</dbReference>
<dbReference type="AlphaFoldDB" id="A0A2U1PQ00"/>
<keyword evidence="2 5" id="KW-0689">Ribosomal protein</keyword>
<dbReference type="GO" id="GO:0003735">
    <property type="term" value="F:structural constituent of ribosome"/>
    <property type="evidence" value="ECO:0007669"/>
    <property type="project" value="InterPro"/>
</dbReference>
<keyword evidence="3" id="KW-0687">Ribonucleoprotein</keyword>
<name>A0A2U1PQ00_ARTAN</name>
<evidence type="ECO:0000313" key="5">
    <source>
        <dbReference type="EMBL" id="PWA87836.1"/>
    </source>
</evidence>
<comment type="similarity">
    <text evidence="1">Belongs to the universal ribosomal protein uS10 family.</text>
</comment>
<reference evidence="5 6" key="1">
    <citation type="journal article" date="2018" name="Mol. Plant">
        <title>The genome of Artemisia annua provides insight into the evolution of Asteraceae family and artemisinin biosynthesis.</title>
        <authorList>
            <person name="Shen Q."/>
            <person name="Zhang L."/>
            <person name="Liao Z."/>
            <person name="Wang S."/>
            <person name="Yan T."/>
            <person name="Shi P."/>
            <person name="Liu M."/>
            <person name="Fu X."/>
            <person name="Pan Q."/>
            <person name="Wang Y."/>
            <person name="Lv Z."/>
            <person name="Lu X."/>
            <person name="Zhang F."/>
            <person name="Jiang W."/>
            <person name="Ma Y."/>
            <person name="Chen M."/>
            <person name="Hao X."/>
            <person name="Li L."/>
            <person name="Tang Y."/>
            <person name="Lv G."/>
            <person name="Zhou Y."/>
            <person name="Sun X."/>
            <person name="Brodelius P.E."/>
            <person name="Rose J.K.C."/>
            <person name="Tang K."/>
        </authorList>
    </citation>
    <scope>NUCLEOTIDE SEQUENCE [LARGE SCALE GENOMIC DNA]</scope>
    <source>
        <strain evidence="6">cv. Huhao1</strain>
        <tissue evidence="5">Leaf</tissue>
    </source>
</reference>
<dbReference type="Gene3D" id="3.30.70.600">
    <property type="entry name" value="Ribosomal protein S10 domain"/>
    <property type="match status" value="1"/>
</dbReference>
<dbReference type="Pfam" id="PF00338">
    <property type="entry name" value="Ribosomal_S10"/>
    <property type="match status" value="1"/>
</dbReference>
<evidence type="ECO:0000313" key="6">
    <source>
        <dbReference type="Proteomes" id="UP000245207"/>
    </source>
</evidence>
<gene>
    <name evidence="5" type="ORF">CTI12_AA108700</name>
</gene>
<dbReference type="STRING" id="35608.A0A2U1PQ00"/>
<dbReference type="GO" id="GO:1990904">
    <property type="term" value="C:ribonucleoprotein complex"/>
    <property type="evidence" value="ECO:0007669"/>
    <property type="project" value="UniProtKB-KW"/>
</dbReference>
<dbReference type="OrthoDB" id="366214at2759"/>
<organism evidence="5 6">
    <name type="scientific">Artemisia annua</name>
    <name type="common">Sweet wormwood</name>
    <dbReference type="NCBI Taxonomy" id="35608"/>
    <lineage>
        <taxon>Eukaryota</taxon>
        <taxon>Viridiplantae</taxon>
        <taxon>Streptophyta</taxon>
        <taxon>Embryophyta</taxon>
        <taxon>Tracheophyta</taxon>
        <taxon>Spermatophyta</taxon>
        <taxon>Magnoliopsida</taxon>
        <taxon>eudicotyledons</taxon>
        <taxon>Gunneridae</taxon>
        <taxon>Pentapetalae</taxon>
        <taxon>asterids</taxon>
        <taxon>campanulids</taxon>
        <taxon>Asterales</taxon>
        <taxon>Asteraceae</taxon>
        <taxon>Asteroideae</taxon>
        <taxon>Anthemideae</taxon>
        <taxon>Artemisiinae</taxon>
        <taxon>Artemisia</taxon>
    </lineage>
</organism>
<dbReference type="GO" id="GO:0006412">
    <property type="term" value="P:translation"/>
    <property type="evidence" value="ECO:0007669"/>
    <property type="project" value="InterPro"/>
</dbReference>
<dbReference type="SUPFAM" id="SSF54999">
    <property type="entry name" value="Ribosomal protein S10"/>
    <property type="match status" value="1"/>
</dbReference>
<dbReference type="EMBL" id="PKPP01000873">
    <property type="protein sequence ID" value="PWA87836.1"/>
    <property type="molecule type" value="Genomic_DNA"/>
</dbReference>
<proteinExistence type="inferred from homology"/>
<dbReference type="InterPro" id="IPR027486">
    <property type="entry name" value="Ribosomal_uS10_dom"/>
</dbReference>
<feature type="domain" description="Small ribosomal subunit protein uS10" evidence="4">
    <location>
        <begin position="2"/>
        <end position="63"/>
    </location>
</feature>
<comment type="caution">
    <text evidence="5">The sequence shown here is derived from an EMBL/GenBank/DDBJ whole genome shotgun (WGS) entry which is preliminary data.</text>
</comment>
<accession>A0A2U1PQ00</accession>
<evidence type="ECO:0000256" key="1">
    <source>
        <dbReference type="ARBA" id="ARBA00007102"/>
    </source>
</evidence>
<protein>
    <submittedName>
        <fullName evidence="5">Ribosomal protein S10</fullName>
    </submittedName>
</protein>